<dbReference type="AlphaFoldDB" id="A0A1T4Z757"/>
<dbReference type="Pfam" id="PF00743">
    <property type="entry name" value="FMO-like"/>
    <property type="match status" value="1"/>
</dbReference>
<sequence>MSQSFAPEQHAVDTWLAQFASALERADHAAIASLFAEDADWRDIVAFTWDFTSVYGPDDIARRLLETNTETRVRDLSPDTSRTPTSRVVRAGEEVIEGFHRFETSVGHGTGIVRLRVDADGRVLAKTLLTTLQELEGFEERRGARRPHGTAYSRTFGGQNWKDLRNAEREYADRDPEVLIVGGGQAGLSMAARLRTIGVDALVIDGHERIGDVWRKRYHSLTLHNEAWVASLPFLEFPDTWPTYIPKDKLADWFEFYAEAMELNTWTSTRLVSGAYDESASQWTVELDRDGSKVALRPRHVVMCTGSVSGKPKMPRLPGLEGFTGEVLHSSHYSSGTQYAGRKALVIGTGTSGHDVAQDLHALGSEVSIVQRNATTVVSLEPSGVSVYALYSQGLPLEDADLIAAGNSFRTLIASNQLLAQKMLADDAELLERLHAVGFRTDIGEDHTGFHLKYNRRGGGYYINVGCSDLIADGEVGLLQHDEIERFTPEGVQLRDGTVTPLDLVVMATGYSNQQEDVRQFFGDAVADAVGPIWGVDDRGEMRNMWRRTAQPGLWFHAGSLAACRMNSKYLAVQIKADLEKIAPARENA</sequence>
<keyword evidence="4" id="KW-0560">Oxidoreductase</keyword>
<dbReference type="PANTHER" id="PTHR43539">
    <property type="entry name" value="FLAVIN-BINDING MONOOXYGENASE-LIKE PROTEIN (AFU_ORTHOLOGUE AFUA_4G09220)"/>
    <property type="match status" value="1"/>
</dbReference>
<dbReference type="GO" id="GO:0004499">
    <property type="term" value="F:N,N-dimethylaniline monooxygenase activity"/>
    <property type="evidence" value="ECO:0007669"/>
    <property type="project" value="InterPro"/>
</dbReference>
<evidence type="ECO:0000313" key="6">
    <source>
        <dbReference type="Proteomes" id="UP000191040"/>
    </source>
</evidence>
<comment type="similarity">
    <text evidence="1">Belongs to the FAD-binding monooxygenase family.</text>
</comment>
<dbReference type="Gene3D" id="3.50.50.60">
    <property type="entry name" value="FAD/NAD(P)-binding domain"/>
    <property type="match status" value="2"/>
</dbReference>
<dbReference type="InterPro" id="IPR032710">
    <property type="entry name" value="NTF2-like_dom_sf"/>
</dbReference>
<dbReference type="SUPFAM" id="SSF51905">
    <property type="entry name" value="FAD/NAD(P)-binding domain"/>
    <property type="match status" value="2"/>
</dbReference>
<evidence type="ECO:0000313" key="5">
    <source>
        <dbReference type="EMBL" id="SKB09425.1"/>
    </source>
</evidence>
<proteinExistence type="inferred from homology"/>
<dbReference type="InterPro" id="IPR050982">
    <property type="entry name" value="Auxin_biosynth/cation_transpt"/>
</dbReference>
<dbReference type="Pfam" id="PF13450">
    <property type="entry name" value="NAD_binding_8"/>
    <property type="match status" value="1"/>
</dbReference>
<dbReference type="Proteomes" id="UP000191040">
    <property type="component" value="Chromosome I"/>
</dbReference>
<accession>A0A1T4Z757</accession>
<dbReference type="PRINTS" id="PR00411">
    <property type="entry name" value="PNDRDTASEI"/>
</dbReference>
<dbReference type="OrthoDB" id="9808049at2"/>
<dbReference type="InterPro" id="IPR020946">
    <property type="entry name" value="Flavin_mOase-like"/>
</dbReference>
<dbReference type="PANTHER" id="PTHR43539:SF68">
    <property type="entry name" value="FLAVIN-BINDING MONOOXYGENASE-LIKE PROTEIN (AFU_ORTHOLOGUE AFUA_4G09220)"/>
    <property type="match status" value="1"/>
</dbReference>
<organism evidence="5 6">
    <name type="scientific">Aeromicrobium choanae</name>
    <dbReference type="NCBI Taxonomy" id="1736691"/>
    <lineage>
        <taxon>Bacteria</taxon>
        <taxon>Bacillati</taxon>
        <taxon>Actinomycetota</taxon>
        <taxon>Actinomycetes</taxon>
        <taxon>Propionibacteriales</taxon>
        <taxon>Nocardioidaceae</taxon>
        <taxon>Aeromicrobium</taxon>
    </lineage>
</organism>
<dbReference type="GO" id="GO:0050661">
    <property type="term" value="F:NADP binding"/>
    <property type="evidence" value="ECO:0007669"/>
    <property type="project" value="InterPro"/>
</dbReference>
<dbReference type="SUPFAM" id="SSF54427">
    <property type="entry name" value="NTF2-like"/>
    <property type="match status" value="1"/>
</dbReference>
<dbReference type="Gene3D" id="3.10.450.50">
    <property type="match status" value="1"/>
</dbReference>
<keyword evidence="2" id="KW-0285">Flavoprotein</keyword>
<name>A0A1T4Z757_9ACTN</name>
<keyword evidence="6" id="KW-1185">Reference proteome</keyword>
<dbReference type="EMBL" id="LT796768">
    <property type="protein sequence ID" value="SKB09425.1"/>
    <property type="molecule type" value="Genomic_DNA"/>
</dbReference>
<evidence type="ECO:0000256" key="2">
    <source>
        <dbReference type="ARBA" id="ARBA00022630"/>
    </source>
</evidence>
<keyword evidence="3" id="KW-0274">FAD</keyword>
<dbReference type="STRING" id="1736691.SAMN06295964_2689"/>
<dbReference type="RefSeq" id="WP_078700624.1">
    <property type="nucleotide sequence ID" value="NZ_LT796768.1"/>
</dbReference>
<dbReference type="PRINTS" id="PR00368">
    <property type="entry name" value="FADPNR"/>
</dbReference>
<evidence type="ECO:0000256" key="4">
    <source>
        <dbReference type="ARBA" id="ARBA00023002"/>
    </source>
</evidence>
<dbReference type="GO" id="GO:0050660">
    <property type="term" value="F:flavin adenine dinucleotide binding"/>
    <property type="evidence" value="ECO:0007669"/>
    <property type="project" value="InterPro"/>
</dbReference>
<reference evidence="6" key="1">
    <citation type="submission" date="2017-02" db="EMBL/GenBank/DDBJ databases">
        <authorList>
            <person name="Varghese N."/>
            <person name="Submissions S."/>
        </authorList>
    </citation>
    <scope>NUCLEOTIDE SEQUENCE [LARGE SCALE GENOMIC DNA]</scope>
    <source>
        <strain evidence="6">9H-4</strain>
    </source>
</reference>
<protein>
    <submittedName>
        <fullName evidence="5">Putative flavoprotein involved in K+ transport</fullName>
    </submittedName>
</protein>
<evidence type="ECO:0000256" key="3">
    <source>
        <dbReference type="ARBA" id="ARBA00022827"/>
    </source>
</evidence>
<gene>
    <name evidence="5" type="ORF">SAMN06295964_2689</name>
</gene>
<dbReference type="InterPro" id="IPR036188">
    <property type="entry name" value="FAD/NAD-bd_sf"/>
</dbReference>
<evidence type="ECO:0000256" key="1">
    <source>
        <dbReference type="ARBA" id="ARBA00010139"/>
    </source>
</evidence>